<keyword evidence="3" id="KW-1185">Reference proteome</keyword>
<proteinExistence type="predicted"/>
<dbReference type="InterPro" id="IPR000182">
    <property type="entry name" value="GNAT_dom"/>
</dbReference>
<name>A0A239ZFU5_9STAP</name>
<gene>
    <name evidence="2" type="ORF">SAMEA4384403_01484</name>
</gene>
<dbReference type="KEGG" id="sste:SAMEA4384403_1484"/>
<dbReference type="GO" id="GO:0016747">
    <property type="term" value="F:acyltransferase activity, transferring groups other than amino-acyl groups"/>
    <property type="evidence" value="ECO:0007669"/>
    <property type="project" value="InterPro"/>
</dbReference>
<evidence type="ECO:0000259" key="1">
    <source>
        <dbReference type="PROSITE" id="PS51186"/>
    </source>
</evidence>
<evidence type="ECO:0000313" key="3">
    <source>
        <dbReference type="Proteomes" id="UP000242084"/>
    </source>
</evidence>
<dbReference type="RefSeq" id="WP_169711992.1">
    <property type="nucleotide sequence ID" value="NZ_BMDM01000005.1"/>
</dbReference>
<reference evidence="2 3" key="1">
    <citation type="submission" date="2017-06" db="EMBL/GenBank/DDBJ databases">
        <authorList>
            <consortium name="Pathogen Informatics"/>
        </authorList>
    </citation>
    <scope>NUCLEOTIDE SEQUENCE [LARGE SCALE GENOMIC DNA]</scope>
    <source>
        <strain evidence="2 3">NCTC13839</strain>
    </source>
</reference>
<dbReference type="InterPro" id="IPR016181">
    <property type="entry name" value="Acyl_CoA_acyltransferase"/>
</dbReference>
<organism evidence="2 3">
    <name type="scientific">Mammaliicoccus stepanovicii</name>
    <dbReference type="NCBI Taxonomy" id="643214"/>
    <lineage>
        <taxon>Bacteria</taxon>
        <taxon>Bacillati</taxon>
        <taxon>Bacillota</taxon>
        <taxon>Bacilli</taxon>
        <taxon>Bacillales</taxon>
        <taxon>Staphylococcaceae</taxon>
        <taxon>Mammaliicoccus</taxon>
    </lineage>
</organism>
<dbReference type="Gene3D" id="3.40.630.30">
    <property type="match status" value="1"/>
</dbReference>
<accession>A0A239ZFU5</accession>
<sequence>MKFISIDNIENNSRIKEFFKNELKISNINEVYTYYKEESNKLCIVVKNGKIVGLIGISIVKNKIIIKHIAVEKNMQRTRLGENIVKKLLIDYPSFYIEAETDKDSVGFYRYLDFQITSLGEKYPGVTRYKCILKPS</sequence>
<feature type="domain" description="N-acetyltransferase" evidence="1">
    <location>
        <begin position="1"/>
        <end position="134"/>
    </location>
</feature>
<evidence type="ECO:0000313" key="2">
    <source>
        <dbReference type="EMBL" id="SNV69730.1"/>
    </source>
</evidence>
<dbReference type="PROSITE" id="PS51186">
    <property type="entry name" value="GNAT"/>
    <property type="match status" value="1"/>
</dbReference>
<dbReference type="SUPFAM" id="SSF55729">
    <property type="entry name" value="Acyl-CoA N-acyltransferases (Nat)"/>
    <property type="match status" value="1"/>
</dbReference>
<dbReference type="AlphaFoldDB" id="A0A239ZFU5"/>
<protein>
    <recommendedName>
        <fullName evidence="1">N-acetyltransferase domain-containing protein</fullName>
    </recommendedName>
</protein>
<dbReference type="Proteomes" id="UP000242084">
    <property type="component" value="Chromosome 1"/>
</dbReference>
<dbReference type="EMBL" id="LT906462">
    <property type="protein sequence ID" value="SNV69730.1"/>
    <property type="molecule type" value="Genomic_DNA"/>
</dbReference>
<dbReference type="Pfam" id="PF13673">
    <property type="entry name" value="Acetyltransf_10"/>
    <property type="match status" value="1"/>
</dbReference>